<dbReference type="STRING" id="435908.IDSA_09800"/>
<dbReference type="NCBIfam" id="TIGR03838">
    <property type="entry name" value="queuosine_YadB"/>
    <property type="match status" value="1"/>
</dbReference>
<dbReference type="AlphaFoldDB" id="A0A094ITB4"/>
<comment type="function">
    <text evidence="7">Catalyzes the tRNA-independent activation of glutamate in presence of ATP and the subsequent transfer of glutamate onto a tRNA(Asp). Glutamate is transferred on the 2-amino-5-(4,5-dihydroxy-2-cyclopenten-1-yl) moiety of the queuosine in the wobble position of the QUC anticodon.</text>
</comment>
<dbReference type="PRINTS" id="PR00987">
    <property type="entry name" value="TRNASYNTHGLU"/>
</dbReference>
<dbReference type="EC" id="6.1.1.-" evidence="7"/>
<keyword evidence="8" id="KW-0648">Protein biosynthesis</keyword>
<evidence type="ECO:0000256" key="3">
    <source>
        <dbReference type="ARBA" id="ARBA00022741"/>
    </source>
</evidence>
<sequence>MASSSASSLPYRGRFAPTPSGPLHFGSLIAAVASYLDARAHQGAWLVRIEDIDSPRAVAGADVIILQQLRDHGFSWDDDILYQSQRHERYQQALDQLTASNLTYRCTCSRKQIKARGPYYTGVCRQRQRRTEDSSIRFLNNQPVLEFDDALMGRQDIEAPFASEDFVLYRRDKLYTYQLAVVIDDIDQGITDIVRGADLLTASSWQINLWRQFTERLPRFAHVTLALDANGNKLSKQNHAPALQADQVREQLQAAFRFLGLPEVPSASPVQMLEAATEHWAATHLP</sequence>
<dbReference type="GO" id="GO:0006400">
    <property type="term" value="P:tRNA modification"/>
    <property type="evidence" value="ECO:0007669"/>
    <property type="project" value="InterPro"/>
</dbReference>
<dbReference type="GO" id="GO:0008270">
    <property type="term" value="F:zinc ion binding"/>
    <property type="evidence" value="ECO:0007669"/>
    <property type="project" value="UniProtKB-UniRule"/>
</dbReference>
<keyword evidence="1 7" id="KW-0436">Ligase</keyword>
<dbReference type="FunFam" id="3.40.50.620:FF:000093">
    <property type="entry name" value="Glutamyl-Q tRNA(Asp) synthetase"/>
    <property type="match status" value="1"/>
</dbReference>
<comment type="similarity">
    <text evidence="7">Belongs to the class-I aminoacyl-tRNA synthetase family. GluQ subfamily.</text>
</comment>
<dbReference type="GO" id="GO:0004818">
    <property type="term" value="F:glutamate-tRNA ligase activity"/>
    <property type="evidence" value="ECO:0007669"/>
    <property type="project" value="TreeGrafter"/>
</dbReference>
<dbReference type="InterPro" id="IPR022380">
    <property type="entry name" value="Glu-Q_tRNA(Asp)_Synthase"/>
</dbReference>
<keyword evidence="2 7" id="KW-0479">Metal-binding</keyword>
<evidence type="ECO:0000256" key="4">
    <source>
        <dbReference type="ARBA" id="ARBA00022833"/>
    </source>
</evidence>
<dbReference type="EMBL" id="JPER01000005">
    <property type="protein sequence ID" value="KFZ30352.1"/>
    <property type="molecule type" value="Genomic_DNA"/>
</dbReference>
<organism evidence="10 11">
    <name type="scientific">Pseudidiomarina salinarum</name>
    <dbReference type="NCBI Taxonomy" id="435908"/>
    <lineage>
        <taxon>Bacteria</taxon>
        <taxon>Pseudomonadati</taxon>
        <taxon>Pseudomonadota</taxon>
        <taxon>Gammaproteobacteria</taxon>
        <taxon>Alteromonadales</taxon>
        <taxon>Idiomarinaceae</taxon>
        <taxon>Pseudidiomarina</taxon>
    </lineage>
</organism>
<feature type="binding site" evidence="7">
    <location>
        <position position="120"/>
    </location>
    <ligand>
        <name>Zn(2+)</name>
        <dbReference type="ChEBI" id="CHEBI:29105"/>
    </ligand>
</feature>
<dbReference type="PANTHER" id="PTHR43311:SF1">
    <property type="entry name" value="GLUTAMYL-Q TRNA(ASP) SYNTHETASE"/>
    <property type="match status" value="1"/>
</dbReference>
<keyword evidence="6 7" id="KW-0030">Aminoacyl-tRNA synthetase</keyword>
<gene>
    <name evidence="7" type="primary">gluQ</name>
    <name evidence="10" type="ORF">IDSA_09800</name>
</gene>
<feature type="binding site" evidence="7">
    <location>
        <position position="108"/>
    </location>
    <ligand>
        <name>Zn(2+)</name>
        <dbReference type="ChEBI" id="CHEBI:29105"/>
    </ligand>
</feature>
<dbReference type="SUPFAM" id="SSF52374">
    <property type="entry name" value="Nucleotidylyl transferase"/>
    <property type="match status" value="1"/>
</dbReference>
<feature type="binding site" evidence="7">
    <location>
        <position position="50"/>
    </location>
    <ligand>
        <name>L-glutamate</name>
        <dbReference type="ChEBI" id="CHEBI:29985"/>
    </ligand>
</feature>
<comment type="cofactor">
    <cofactor evidence="7">
        <name>Zn(2+)</name>
        <dbReference type="ChEBI" id="CHEBI:29105"/>
    </cofactor>
    <text evidence="7">Binds 1 zinc ion per subunit.</text>
</comment>
<evidence type="ECO:0000256" key="7">
    <source>
        <dbReference type="HAMAP-Rule" id="MF_01428"/>
    </source>
</evidence>
<dbReference type="eggNOG" id="COG0008">
    <property type="taxonomic scope" value="Bacteria"/>
</dbReference>
<dbReference type="GO" id="GO:0006424">
    <property type="term" value="P:glutamyl-tRNA aminoacylation"/>
    <property type="evidence" value="ECO:0007669"/>
    <property type="project" value="InterPro"/>
</dbReference>
<evidence type="ECO:0000313" key="10">
    <source>
        <dbReference type="EMBL" id="KFZ30352.1"/>
    </source>
</evidence>
<evidence type="ECO:0000256" key="8">
    <source>
        <dbReference type="RuleBase" id="RU363037"/>
    </source>
</evidence>
<dbReference type="Pfam" id="PF00749">
    <property type="entry name" value="tRNA-synt_1c"/>
    <property type="match status" value="1"/>
</dbReference>
<protein>
    <recommendedName>
        <fullName evidence="7">Glutamyl-Q tRNA(Asp) synthetase</fullName>
        <shortName evidence="7">Glu-Q-RSs</shortName>
        <ecNumber evidence="7">6.1.1.-</ecNumber>
    </recommendedName>
</protein>
<proteinExistence type="inferred from homology"/>
<feature type="binding site" evidence="7">
    <location>
        <position position="106"/>
    </location>
    <ligand>
        <name>Zn(2+)</name>
        <dbReference type="ChEBI" id="CHEBI:29105"/>
    </ligand>
</feature>
<dbReference type="InterPro" id="IPR049940">
    <property type="entry name" value="GluQ/Sye"/>
</dbReference>
<dbReference type="PANTHER" id="PTHR43311">
    <property type="entry name" value="GLUTAMATE--TRNA LIGASE"/>
    <property type="match status" value="1"/>
</dbReference>
<keyword evidence="4 7" id="KW-0862">Zinc</keyword>
<evidence type="ECO:0000256" key="5">
    <source>
        <dbReference type="ARBA" id="ARBA00022840"/>
    </source>
</evidence>
<dbReference type="RefSeq" id="WP_034776284.1">
    <property type="nucleotide sequence ID" value="NZ_JPER01000005.1"/>
</dbReference>
<keyword evidence="11" id="KW-1185">Reference proteome</keyword>
<name>A0A094ITB4_9GAMM</name>
<feature type="short sequence motif" description="'KMSKS' region" evidence="7">
    <location>
        <begin position="233"/>
        <end position="237"/>
    </location>
</feature>
<evidence type="ECO:0000259" key="9">
    <source>
        <dbReference type="Pfam" id="PF00749"/>
    </source>
</evidence>
<feature type="domain" description="Glutamyl/glutaminyl-tRNA synthetase class Ib catalytic" evidence="9">
    <location>
        <begin position="12"/>
        <end position="251"/>
    </location>
</feature>
<dbReference type="NCBIfam" id="NF004314">
    <property type="entry name" value="PRK05710.1-3"/>
    <property type="match status" value="1"/>
</dbReference>
<dbReference type="OrthoDB" id="9807503at2"/>
<dbReference type="InterPro" id="IPR000924">
    <property type="entry name" value="Glu/Gln-tRNA-synth"/>
</dbReference>
<accession>A0A094ITB4</accession>
<feature type="binding site" evidence="7">
    <location>
        <position position="236"/>
    </location>
    <ligand>
        <name>ATP</name>
        <dbReference type="ChEBI" id="CHEBI:30616"/>
    </ligand>
</feature>
<evidence type="ECO:0000256" key="2">
    <source>
        <dbReference type="ARBA" id="ARBA00022723"/>
    </source>
</evidence>
<dbReference type="InterPro" id="IPR014729">
    <property type="entry name" value="Rossmann-like_a/b/a_fold"/>
</dbReference>
<reference evidence="10 11" key="1">
    <citation type="submission" date="2014-06" db="EMBL/GenBank/DDBJ databases">
        <title>The draft genome sequence of Idiomarina salinarum ISL-52.</title>
        <authorList>
            <person name="Du J."/>
            <person name="Shao Z."/>
        </authorList>
    </citation>
    <scope>NUCLEOTIDE SEQUENCE [LARGE SCALE GENOMIC DNA]</scope>
    <source>
        <strain evidence="10 11">ISL-52</strain>
    </source>
</reference>
<evidence type="ECO:0000256" key="1">
    <source>
        <dbReference type="ARBA" id="ARBA00022598"/>
    </source>
</evidence>
<feature type="binding site" evidence="7">
    <location>
        <position position="124"/>
    </location>
    <ligand>
        <name>Zn(2+)</name>
        <dbReference type="ChEBI" id="CHEBI:29105"/>
    </ligand>
</feature>
<keyword evidence="5 7" id="KW-0067">ATP-binding</keyword>
<feature type="binding site" evidence="7">
    <location>
        <position position="177"/>
    </location>
    <ligand>
        <name>L-glutamate</name>
        <dbReference type="ChEBI" id="CHEBI:29985"/>
    </ligand>
</feature>
<feature type="binding site" evidence="7">
    <location>
        <begin position="14"/>
        <end position="18"/>
    </location>
    <ligand>
        <name>L-glutamate</name>
        <dbReference type="ChEBI" id="CHEBI:29985"/>
    </ligand>
</feature>
<feature type="binding site" evidence="7">
    <location>
        <position position="195"/>
    </location>
    <ligand>
        <name>L-glutamate</name>
        <dbReference type="ChEBI" id="CHEBI:29985"/>
    </ligand>
</feature>
<keyword evidence="3 7" id="KW-0547">Nucleotide-binding</keyword>
<dbReference type="GO" id="GO:0005524">
    <property type="term" value="F:ATP binding"/>
    <property type="evidence" value="ECO:0007669"/>
    <property type="project" value="UniProtKB-KW"/>
</dbReference>
<evidence type="ECO:0000256" key="6">
    <source>
        <dbReference type="ARBA" id="ARBA00023146"/>
    </source>
</evidence>
<comment type="caution">
    <text evidence="10">The sequence shown here is derived from an EMBL/GenBank/DDBJ whole genome shotgun (WGS) entry which is preliminary data.</text>
</comment>
<evidence type="ECO:0000313" key="11">
    <source>
        <dbReference type="Proteomes" id="UP000054363"/>
    </source>
</evidence>
<feature type="short sequence motif" description="'HIGH' region" evidence="7">
    <location>
        <begin position="17"/>
        <end position="27"/>
    </location>
</feature>
<dbReference type="HAMAP" id="MF_01428">
    <property type="entry name" value="Glu_Q_tRNA_synth"/>
    <property type="match status" value="1"/>
</dbReference>
<dbReference type="GO" id="GO:0005829">
    <property type="term" value="C:cytosol"/>
    <property type="evidence" value="ECO:0007669"/>
    <property type="project" value="TreeGrafter"/>
</dbReference>
<dbReference type="Gene3D" id="3.40.50.620">
    <property type="entry name" value="HUPs"/>
    <property type="match status" value="1"/>
</dbReference>
<dbReference type="Proteomes" id="UP000054363">
    <property type="component" value="Unassembled WGS sequence"/>
</dbReference>
<dbReference type="InterPro" id="IPR020058">
    <property type="entry name" value="Glu/Gln-tRNA-synth_Ib_cat-dom"/>
</dbReference>